<evidence type="ECO:0000256" key="12">
    <source>
        <dbReference type="ARBA" id="ARBA00023049"/>
    </source>
</evidence>
<dbReference type="PANTHER" id="PTHR28570">
    <property type="entry name" value="ASPARTYL AMINOPEPTIDASE"/>
    <property type="match status" value="1"/>
</dbReference>
<gene>
    <name evidence="14" type="ORF">WBA_LOCUS915</name>
</gene>
<evidence type="ECO:0000256" key="2">
    <source>
        <dbReference type="ARBA" id="ARBA00001947"/>
    </source>
</evidence>
<dbReference type="PRINTS" id="PR00932">
    <property type="entry name" value="AMINO1PTASE"/>
</dbReference>
<proteinExistence type="inferred from homology"/>
<evidence type="ECO:0000256" key="8">
    <source>
        <dbReference type="ARBA" id="ARBA00022670"/>
    </source>
</evidence>
<dbReference type="InterPro" id="IPR023358">
    <property type="entry name" value="Peptidase_M18_dom2"/>
</dbReference>
<reference evidence="14 15" key="1">
    <citation type="submission" date="2018-11" db="EMBL/GenBank/DDBJ databases">
        <authorList>
            <consortium name="Pathogen Informatics"/>
        </authorList>
    </citation>
    <scope>NUCLEOTIDE SEQUENCE [LARGE SCALE GENOMIC DNA]</scope>
</reference>
<dbReference type="OMA" id="GPILKVN"/>
<dbReference type="EC" id="3.4.11.21" evidence="5"/>
<keyword evidence="11 13" id="KW-0862">Zinc</keyword>
<evidence type="ECO:0000256" key="6">
    <source>
        <dbReference type="ARBA" id="ARBA00015118"/>
    </source>
</evidence>
<dbReference type="OrthoDB" id="9880441at2759"/>
<evidence type="ECO:0000256" key="7">
    <source>
        <dbReference type="ARBA" id="ARBA00022438"/>
    </source>
</evidence>
<dbReference type="InterPro" id="IPR001948">
    <property type="entry name" value="Peptidase_M18"/>
</dbReference>
<keyword evidence="9 13" id="KW-0479">Metal-binding</keyword>
<evidence type="ECO:0000256" key="10">
    <source>
        <dbReference type="ARBA" id="ARBA00022801"/>
    </source>
</evidence>
<comment type="subunit">
    <text evidence="4">Tetrahedron-shaped homododecamer built from six homodimers.</text>
</comment>
<keyword evidence="10 13" id="KW-0378">Hydrolase</keyword>
<evidence type="ECO:0000256" key="5">
    <source>
        <dbReference type="ARBA" id="ARBA00011965"/>
    </source>
</evidence>
<dbReference type="SUPFAM" id="SSF101821">
    <property type="entry name" value="Aminopeptidase/glucanase lid domain"/>
    <property type="match status" value="1"/>
</dbReference>
<dbReference type="Gene3D" id="2.30.250.10">
    <property type="entry name" value="Aminopeptidase i, Domain 2"/>
    <property type="match status" value="1"/>
</dbReference>
<dbReference type="GO" id="GO:0008270">
    <property type="term" value="F:zinc ion binding"/>
    <property type="evidence" value="ECO:0007669"/>
    <property type="project" value="InterPro"/>
</dbReference>
<dbReference type="Proteomes" id="UP000270924">
    <property type="component" value="Unassembled WGS sequence"/>
</dbReference>
<keyword evidence="15" id="KW-1185">Reference proteome</keyword>
<evidence type="ECO:0000313" key="15">
    <source>
        <dbReference type="Proteomes" id="UP000270924"/>
    </source>
</evidence>
<dbReference type="GO" id="GO:0008237">
    <property type="term" value="F:metallopeptidase activity"/>
    <property type="evidence" value="ECO:0007669"/>
    <property type="project" value="UniProtKB-KW"/>
</dbReference>
<evidence type="ECO:0000256" key="9">
    <source>
        <dbReference type="ARBA" id="ARBA00022723"/>
    </source>
</evidence>
<evidence type="ECO:0000313" key="14">
    <source>
        <dbReference type="EMBL" id="VDM07529.1"/>
    </source>
</evidence>
<dbReference type="NCBIfam" id="NF002759">
    <property type="entry name" value="PRK02813.1"/>
    <property type="match status" value="1"/>
</dbReference>
<dbReference type="GO" id="GO:0005737">
    <property type="term" value="C:cytoplasm"/>
    <property type="evidence" value="ECO:0007669"/>
    <property type="project" value="UniProtKB-ARBA"/>
</dbReference>
<dbReference type="FunCoup" id="A0A3P7DVM5">
    <property type="interactions" value="1557"/>
</dbReference>
<dbReference type="GO" id="GO:0004177">
    <property type="term" value="F:aminopeptidase activity"/>
    <property type="evidence" value="ECO:0007669"/>
    <property type="project" value="UniProtKB-KW"/>
</dbReference>
<dbReference type="AlphaFoldDB" id="A0A3P7DVM5"/>
<dbReference type="SUPFAM" id="SSF53187">
    <property type="entry name" value="Zn-dependent exopeptidases"/>
    <property type="match status" value="1"/>
</dbReference>
<dbReference type="Pfam" id="PF02127">
    <property type="entry name" value="Peptidase_M18"/>
    <property type="match status" value="1"/>
</dbReference>
<evidence type="ECO:0000256" key="3">
    <source>
        <dbReference type="ARBA" id="ARBA00008290"/>
    </source>
</evidence>
<dbReference type="EMBL" id="UYWW01000158">
    <property type="protein sequence ID" value="VDM07529.1"/>
    <property type="molecule type" value="Genomic_DNA"/>
</dbReference>
<evidence type="ECO:0000256" key="11">
    <source>
        <dbReference type="ARBA" id="ARBA00022833"/>
    </source>
</evidence>
<evidence type="ECO:0000256" key="13">
    <source>
        <dbReference type="RuleBase" id="RU004386"/>
    </source>
</evidence>
<comment type="catalytic activity">
    <reaction evidence="1">
        <text>Release of an N-terminal aspartate or glutamate from a peptide, with a preference for aspartate.</text>
        <dbReference type="EC" id="3.4.11.21"/>
    </reaction>
</comment>
<sequence length="504" mass="55563">MLNSAKVIALQVMNSWQASNEVRKAAKDFVVFLNKAVTPFHAVEESANRLKDAGFQELKEFEHWTIEPSKKYFITKNKSTILAFAVGGKYRPGNGYSMIVAHTDSPSLRVKPISKLCSDKYLQVGVSTYGGGIWRTWFDRDLSIAGQELTIFSIIFKHDCTNFYAYHSYKNLQDNAIVQKLVNVDAPILFIPNLAIHFTCDSRNKFEFNNETNLRPIIATLATENLNKNAKECSDDVGVNSSSVINDHHMVFLNIIANAAGCEPDNILDLDLYLYDHQKATIGGVHEEFISGQRLDNLVGAYTCIAGLLNSVATENALADEENIRLAACYDNEECGSDSAQGAASSFTEWVLRRLAAGDSRAAFEEAIGKSFMISADQAHAVHPNYKEKHEECHRPDLHGGVVVKINANQRYATTATTHSVLKQIASLAGVPLQKVVVRNDMPCGSTVGPILSTRLAIQTVDVGCPQLAMHSIRELTSTSSIHQATMLYSAFYQQIPHVLASIS</sequence>
<evidence type="ECO:0000256" key="4">
    <source>
        <dbReference type="ARBA" id="ARBA00011395"/>
    </source>
</evidence>
<accession>A0A3P7DVM5</accession>
<dbReference type="CDD" id="cd05658">
    <property type="entry name" value="M18_DAP"/>
    <property type="match status" value="1"/>
</dbReference>
<evidence type="ECO:0000256" key="1">
    <source>
        <dbReference type="ARBA" id="ARBA00001335"/>
    </source>
</evidence>
<dbReference type="PANTHER" id="PTHR28570:SF3">
    <property type="entry name" value="ASPARTYL AMINOPEPTIDASE"/>
    <property type="match status" value="1"/>
</dbReference>
<name>A0A3P7DVM5_WUCBA</name>
<dbReference type="FunFam" id="2.30.250.10:FF:000001">
    <property type="entry name" value="Aspartyl aminopeptidase 1"/>
    <property type="match status" value="1"/>
</dbReference>
<keyword evidence="7 13" id="KW-0031">Aminopeptidase</keyword>
<dbReference type="GO" id="GO:0006508">
    <property type="term" value="P:proteolysis"/>
    <property type="evidence" value="ECO:0007669"/>
    <property type="project" value="UniProtKB-KW"/>
</dbReference>
<keyword evidence="12 13" id="KW-0482">Metalloprotease</keyword>
<protein>
    <recommendedName>
        <fullName evidence="6">Aspartyl aminopeptidase</fullName>
        <ecNumber evidence="5">3.4.11.21</ecNumber>
    </recommendedName>
</protein>
<dbReference type="Gene3D" id="3.40.630.10">
    <property type="entry name" value="Zn peptidases"/>
    <property type="match status" value="1"/>
</dbReference>
<comment type="cofactor">
    <cofactor evidence="2">
        <name>Zn(2+)</name>
        <dbReference type="ChEBI" id="CHEBI:29105"/>
    </cofactor>
</comment>
<organism evidence="14 15">
    <name type="scientific">Wuchereria bancrofti</name>
    <dbReference type="NCBI Taxonomy" id="6293"/>
    <lineage>
        <taxon>Eukaryota</taxon>
        <taxon>Metazoa</taxon>
        <taxon>Ecdysozoa</taxon>
        <taxon>Nematoda</taxon>
        <taxon>Chromadorea</taxon>
        <taxon>Rhabditida</taxon>
        <taxon>Spirurina</taxon>
        <taxon>Spiruromorpha</taxon>
        <taxon>Filarioidea</taxon>
        <taxon>Onchocercidae</taxon>
        <taxon>Wuchereria</taxon>
    </lineage>
</organism>
<comment type="similarity">
    <text evidence="3 13">Belongs to the peptidase M18 family.</text>
</comment>
<keyword evidence="8 13" id="KW-0645">Protease</keyword>
<dbReference type="InParanoid" id="A0A3P7DVM5"/>